<organism evidence="1 2">
    <name type="scientific">Bonamia ostreae</name>
    <dbReference type="NCBI Taxonomy" id="126728"/>
    <lineage>
        <taxon>Eukaryota</taxon>
        <taxon>Sar</taxon>
        <taxon>Rhizaria</taxon>
        <taxon>Endomyxa</taxon>
        <taxon>Ascetosporea</taxon>
        <taxon>Haplosporida</taxon>
        <taxon>Bonamia</taxon>
    </lineage>
</organism>
<keyword evidence="2" id="KW-1185">Reference proteome</keyword>
<proteinExistence type="predicted"/>
<accession>A0ABV2ASS5</accession>
<reference evidence="1 2" key="1">
    <citation type="journal article" date="2024" name="BMC Biol.">
        <title>Comparative genomics of Ascetosporea gives new insight into the evolutionary basis for animal parasitism in Rhizaria.</title>
        <authorList>
            <person name="Hiltunen Thoren M."/>
            <person name="Onut-Brannstrom I."/>
            <person name="Alfjorden A."/>
            <person name="Peckova H."/>
            <person name="Swords F."/>
            <person name="Hooper C."/>
            <person name="Holzer A.S."/>
            <person name="Bass D."/>
            <person name="Burki F."/>
        </authorList>
    </citation>
    <scope>NUCLEOTIDE SEQUENCE [LARGE SCALE GENOMIC DNA]</scope>
    <source>
        <strain evidence="1">20-A016</strain>
    </source>
</reference>
<sequence length="93" mass="10797">MTNCDKIDAEVKKDVTTLFWSEIVKERVEAARDYVCLPKMNILPTVNYADDDFDATINKNVLSLFNLWYILMRAEAYAVKCTETTYDSELEDD</sequence>
<dbReference type="Proteomes" id="UP001439008">
    <property type="component" value="Unassembled WGS sequence"/>
</dbReference>
<gene>
    <name evidence="1" type="ORF">MHBO_004254</name>
</gene>
<comment type="caution">
    <text evidence="1">The sequence shown here is derived from an EMBL/GenBank/DDBJ whole genome shotgun (WGS) entry which is preliminary data.</text>
</comment>
<dbReference type="EMBL" id="JBDODL010003533">
    <property type="protein sequence ID" value="MES1922731.1"/>
    <property type="molecule type" value="Genomic_DNA"/>
</dbReference>
<evidence type="ECO:0000313" key="1">
    <source>
        <dbReference type="EMBL" id="MES1922731.1"/>
    </source>
</evidence>
<name>A0ABV2ASS5_9EUKA</name>
<evidence type="ECO:0000313" key="2">
    <source>
        <dbReference type="Proteomes" id="UP001439008"/>
    </source>
</evidence>
<protein>
    <submittedName>
        <fullName evidence="1">Uncharacterized protein</fullName>
    </submittedName>
</protein>